<evidence type="ECO:0000259" key="10">
    <source>
        <dbReference type="PROSITE" id="PS50263"/>
    </source>
</evidence>
<dbReference type="EC" id="2.3.1.269" evidence="8"/>
<dbReference type="InterPro" id="IPR036526">
    <property type="entry name" value="C-N_Hydrolase_sf"/>
</dbReference>
<comment type="pathway">
    <text evidence="8">Protein modification; lipoprotein biosynthesis (N-acyl transfer).</text>
</comment>
<feature type="transmembrane region" description="Helical" evidence="8">
    <location>
        <begin position="172"/>
        <end position="197"/>
    </location>
</feature>
<feature type="transmembrane region" description="Helical" evidence="8">
    <location>
        <begin position="104"/>
        <end position="127"/>
    </location>
</feature>
<dbReference type="GO" id="GO:0016410">
    <property type="term" value="F:N-acyltransferase activity"/>
    <property type="evidence" value="ECO:0007669"/>
    <property type="project" value="UniProtKB-UniRule"/>
</dbReference>
<evidence type="ECO:0000256" key="4">
    <source>
        <dbReference type="ARBA" id="ARBA00022692"/>
    </source>
</evidence>
<dbReference type="Gene3D" id="3.60.110.10">
    <property type="entry name" value="Carbon-nitrogen hydrolase"/>
    <property type="match status" value="1"/>
</dbReference>
<name>A0A6J4KSF1_9ACTN</name>
<dbReference type="PROSITE" id="PS50263">
    <property type="entry name" value="CN_HYDROLASE"/>
    <property type="match status" value="1"/>
</dbReference>
<dbReference type="AlphaFoldDB" id="A0A6J4KSF1"/>
<dbReference type="Pfam" id="PF20154">
    <property type="entry name" value="LNT_N"/>
    <property type="match status" value="1"/>
</dbReference>
<reference evidence="11" key="1">
    <citation type="submission" date="2020-02" db="EMBL/GenBank/DDBJ databases">
        <authorList>
            <person name="Meier V. D."/>
        </authorList>
    </citation>
    <scope>NUCLEOTIDE SEQUENCE</scope>
    <source>
        <strain evidence="11">AVDCRST_MAG16</strain>
    </source>
</reference>
<organism evidence="11">
    <name type="scientific">uncultured Frankineae bacterium</name>
    <dbReference type="NCBI Taxonomy" id="437475"/>
    <lineage>
        <taxon>Bacteria</taxon>
        <taxon>Bacillati</taxon>
        <taxon>Actinomycetota</taxon>
        <taxon>Actinomycetes</taxon>
        <taxon>Frankiales</taxon>
        <taxon>environmental samples</taxon>
    </lineage>
</organism>
<evidence type="ECO:0000256" key="8">
    <source>
        <dbReference type="HAMAP-Rule" id="MF_01148"/>
    </source>
</evidence>
<keyword evidence="4 8" id="KW-0812">Transmembrane</keyword>
<dbReference type="CDD" id="cd07571">
    <property type="entry name" value="ALP_N-acyl_transferase"/>
    <property type="match status" value="1"/>
</dbReference>
<proteinExistence type="inferred from homology"/>
<dbReference type="Pfam" id="PF00795">
    <property type="entry name" value="CN_hydrolase"/>
    <property type="match status" value="1"/>
</dbReference>
<keyword evidence="11" id="KW-0449">Lipoprotein</keyword>
<protein>
    <recommendedName>
        <fullName evidence="8">Apolipoprotein N-acyltransferase</fullName>
        <shortName evidence="8">ALP N-acyltransferase</shortName>
        <ecNumber evidence="8">2.3.1.269</ecNumber>
    </recommendedName>
</protein>
<feature type="transmembrane region" description="Helical" evidence="8">
    <location>
        <begin position="204"/>
        <end position="224"/>
    </location>
</feature>
<sequence>MERVPTPVLAPSAPVQGPRPPAPRRPRTVGLPRRLAGALAAGVLLYLAFPPVGAAWLAPAGVAVLALVCRGTSARRGALLGLVTGLAFFLPLVEWTATVAGPGALIALALLQACFVAGVGAALPGVLRLPGWPLWGAALWVLSEALRSRAPFGGFPWGRLAFSQGDTLLTPLAAIGGAPFVTAVVALLGTVLAWSLLHLRTRPAVATGALLTATAAALGGAALVPLPVDGEPVQVAVVQGNVPRLGLDFNAQRAAVLGNHVAATRRLADDVRAGRVERPDLVLWPENASDIDPFTDPAAYDLIDEAVRDVGVPVLVGAVLQGPGDKVSNAGIVWDPETGPGERYVKRHPVPFGEYIPMRSLVRRVTTKVDLVPRDFAAGDRVGALDVGPVRLGDVICFEVAYDGLVRDVVTAGGRLLVVQTNNATFGRSAETSQQLAMGRLRAVEHGRTLLVAATSGISAVVTPDGRLTASAPVFTSAVLSAEVPARTGTTLATRLGALPEVVLSVVAGLAVAAAAVAGRRAGAA</sequence>
<dbReference type="SUPFAM" id="SSF56317">
    <property type="entry name" value="Carbon-nitrogen hydrolase"/>
    <property type="match status" value="1"/>
</dbReference>
<evidence type="ECO:0000256" key="2">
    <source>
        <dbReference type="ARBA" id="ARBA00022475"/>
    </source>
</evidence>
<keyword evidence="2 8" id="KW-1003">Cell membrane</keyword>
<dbReference type="GO" id="GO:0005886">
    <property type="term" value="C:plasma membrane"/>
    <property type="evidence" value="ECO:0007669"/>
    <property type="project" value="UniProtKB-SubCell"/>
</dbReference>
<gene>
    <name evidence="8" type="primary">lnt</name>
    <name evidence="11" type="ORF">AVDCRST_MAG16-305</name>
</gene>
<accession>A0A6J4KSF1</accession>
<keyword evidence="5 8" id="KW-1133">Transmembrane helix</keyword>
<evidence type="ECO:0000256" key="1">
    <source>
        <dbReference type="ARBA" id="ARBA00004651"/>
    </source>
</evidence>
<feature type="transmembrane region" description="Helical" evidence="8">
    <location>
        <begin position="31"/>
        <end position="49"/>
    </location>
</feature>
<dbReference type="InterPro" id="IPR004563">
    <property type="entry name" value="Apolipo_AcylTrfase"/>
</dbReference>
<feature type="transmembrane region" description="Helical" evidence="8">
    <location>
        <begin position="79"/>
        <end position="98"/>
    </location>
</feature>
<evidence type="ECO:0000256" key="6">
    <source>
        <dbReference type="ARBA" id="ARBA00023136"/>
    </source>
</evidence>
<comment type="function">
    <text evidence="8">Catalyzes the phospholipid dependent N-acylation of the N-terminal cysteine of apolipoprotein, the last step in lipoprotein maturation.</text>
</comment>
<feature type="domain" description="CN hydrolase" evidence="10">
    <location>
        <begin position="233"/>
        <end position="486"/>
    </location>
</feature>
<dbReference type="GO" id="GO:0042158">
    <property type="term" value="P:lipoprotein biosynthetic process"/>
    <property type="evidence" value="ECO:0007669"/>
    <property type="project" value="UniProtKB-UniRule"/>
</dbReference>
<evidence type="ECO:0000256" key="9">
    <source>
        <dbReference type="SAM" id="MobiDB-lite"/>
    </source>
</evidence>
<dbReference type="UniPathway" id="UPA00666"/>
<dbReference type="HAMAP" id="MF_01148">
    <property type="entry name" value="Lnt"/>
    <property type="match status" value="1"/>
</dbReference>
<evidence type="ECO:0000313" key="11">
    <source>
        <dbReference type="EMBL" id="CAA9313135.1"/>
    </source>
</evidence>
<evidence type="ECO:0000256" key="7">
    <source>
        <dbReference type="ARBA" id="ARBA00023315"/>
    </source>
</evidence>
<evidence type="ECO:0000256" key="5">
    <source>
        <dbReference type="ARBA" id="ARBA00022989"/>
    </source>
</evidence>
<dbReference type="InterPro" id="IPR045378">
    <property type="entry name" value="LNT_N"/>
</dbReference>
<keyword evidence="3 8" id="KW-0808">Transferase</keyword>
<comment type="caution">
    <text evidence="8">Lacks conserved residue(s) required for the propagation of feature annotation.</text>
</comment>
<dbReference type="PANTHER" id="PTHR38686">
    <property type="entry name" value="APOLIPOPROTEIN N-ACYLTRANSFERASE"/>
    <property type="match status" value="1"/>
</dbReference>
<comment type="similarity">
    <text evidence="8">Belongs to the CN hydrolase family. Apolipoprotein N-acyltransferase subfamily.</text>
</comment>
<dbReference type="NCBIfam" id="TIGR00546">
    <property type="entry name" value="lnt"/>
    <property type="match status" value="1"/>
</dbReference>
<comment type="catalytic activity">
    <reaction evidence="8">
        <text>N-terminal S-1,2-diacyl-sn-glyceryl-L-cysteinyl-[lipoprotein] + a glycerophospholipid = N-acyl-S-1,2-diacyl-sn-glyceryl-L-cysteinyl-[lipoprotein] + a 2-acyl-sn-glycero-3-phospholipid + H(+)</text>
        <dbReference type="Rhea" id="RHEA:48228"/>
        <dbReference type="Rhea" id="RHEA-COMP:14681"/>
        <dbReference type="Rhea" id="RHEA-COMP:14684"/>
        <dbReference type="ChEBI" id="CHEBI:15378"/>
        <dbReference type="ChEBI" id="CHEBI:136912"/>
        <dbReference type="ChEBI" id="CHEBI:140656"/>
        <dbReference type="ChEBI" id="CHEBI:140657"/>
        <dbReference type="ChEBI" id="CHEBI:140660"/>
        <dbReference type="EC" id="2.3.1.269"/>
    </reaction>
</comment>
<dbReference type="PANTHER" id="PTHR38686:SF1">
    <property type="entry name" value="APOLIPOPROTEIN N-ACYLTRANSFERASE"/>
    <property type="match status" value="1"/>
</dbReference>
<keyword evidence="6 8" id="KW-0472">Membrane</keyword>
<dbReference type="EMBL" id="CADCUE010000025">
    <property type="protein sequence ID" value="CAA9313135.1"/>
    <property type="molecule type" value="Genomic_DNA"/>
</dbReference>
<feature type="region of interest" description="Disordered" evidence="9">
    <location>
        <begin position="1"/>
        <end position="27"/>
    </location>
</feature>
<dbReference type="InterPro" id="IPR003010">
    <property type="entry name" value="C-N_Hydrolase"/>
</dbReference>
<keyword evidence="7 8" id="KW-0012">Acyltransferase</keyword>
<evidence type="ECO:0000256" key="3">
    <source>
        <dbReference type="ARBA" id="ARBA00022679"/>
    </source>
</evidence>
<comment type="subcellular location">
    <subcellularLocation>
        <location evidence="1 8">Cell membrane</location>
        <topology evidence="1 8">Multi-pass membrane protein</topology>
    </subcellularLocation>
</comment>